<dbReference type="GO" id="GO:0009264">
    <property type="term" value="P:deoxyribonucleotide catabolic process"/>
    <property type="evidence" value="ECO:0007669"/>
    <property type="project" value="UniProtKB-UniRule"/>
</dbReference>
<evidence type="ECO:0000313" key="9">
    <source>
        <dbReference type="Proteomes" id="UP000180254"/>
    </source>
</evidence>
<comment type="catalytic activity">
    <reaction evidence="5 7">
        <text>2-deoxy-D-ribose 5-phosphate = D-glyceraldehyde 3-phosphate + acetaldehyde</text>
        <dbReference type="Rhea" id="RHEA:12821"/>
        <dbReference type="ChEBI" id="CHEBI:15343"/>
        <dbReference type="ChEBI" id="CHEBI:59776"/>
        <dbReference type="ChEBI" id="CHEBI:62877"/>
        <dbReference type="EC" id="4.1.2.4"/>
    </reaction>
</comment>
<keyword evidence="9" id="KW-1185">Reference proteome</keyword>
<evidence type="ECO:0000256" key="1">
    <source>
        <dbReference type="ARBA" id="ARBA00010936"/>
    </source>
</evidence>
<name>A0A1S1V8D0_9FIRM</name>
<dbReference type="RefSeq" id="WP_071061606.1">
    <property type="nucleotide sequence ID" value="NZ_MKIE01000002.1"/>
</dbReference>
<dbReference type="SUPFAM" id="SSF51569">
    <property type="entry name" value="Aldolase"/>
    <property type="match status" value="1"/>
</dbReference>
<dbReference type="PANTHER" id="PTHR10889">
    <property type="entry name" value="DEOXYRIBOSE-PHOSPHATE ALDOLASE"/>
    <property type="match status" value="1"/>
</dbReference>
<evidence type="ECO:0000256" key="4">
    <source>
        <dbReference type="ARBA" id="ARBA00023270"/>
    </source>
</evidence>
<dbReference type="GO" id="GO:0016052">
    <property type="term" value="P:carbohydrate catabolic process"/>
    <property type="evidence" value="ECO:0007669"/>
    <property type="project" value="TreeGrafter"/>
</dbReference>
<organism evidence="8 9">
    <name type="scientific">Andreesenia angusta</name>
    <dbReference type="NCBI Taxonomy" id="39480"/>
    <lineage>
        <taxon>Bacteria</taxon>
        <taxon>Bacillati</taxon>
        <taxon>Bacillota</taxon>
        <taxon>Tissierellia</taxon>
        <taxon>Tissierellales</taxon>
        <taxon>Gottschalkiaceae</taxon>
        <taxon>Andreesenia</taxon>
    </lineage>
</organism>
<dbReference type="CDD" id="cd00959">
    <property type="entry name" value="DeoC"/>
    <property type="match status" value="1"/>
</dbReference>
<accession>A0A1S1V8D0</accession>
<dbReference type="AlphaFoldDB" id="A0A1S1V8D0"/>
<dbReference type="UniPathway" id="UPA00002">
    <property type="reaction ID" value="UER00468"/>
</dbReference>
<dbReference type="EC" id="4.1.2.4" evidence="7"/>
<dbReference type="GO" id="GO:0006018">
    <property type="term" value="P:2-deoxyribose 1-phosphate catabolic process"/>
    <property type="evidence" value="ECO:0007669"/>
    <property type="project" value="UniProtKB-UniRule"/>
</dbReference>
<keyword evidence="3 7" id="KW-0456">Lyase</keyword>
<keyword evidence="2 7" id="KW-0963">Cytoplasm</keyword>
<feature type="active site" description="Proton donor/acceptor" evidence="7">
    <location>
        <position position="89"/>
    </location>
</feature>
<comment type="similarity">
    <text evidence="1 7">Belongs to the DeoC/FbaB aldolase family. DeoC type 1 subfamily.</text>
</comment>
<dbReference type="FunFam" id="3.20.20.70:FF:000044">
    <property type="entry name" value="Deoxyribose-phosphate aldolase"/>
    <property type="match status" value="1"/>
</dbReference>
<dbReference type="SMART" id="SM01133">
    <property type="entry name" value="DeoC"/>
    <property type="match status" value="1"/>
</dbReference>
<dbReference type="Pfam" id="PF01791">
    <property type="entry name" value="DeoC"/>
    <property type="match status" value="1"/>
</dbReference>
<comment type="caution">
    <text evidence="8">The sequence shown here is derived from an EMBL/GenBank/DDBJ whole genome shotgun (WGS) entry which is preliminary data.</text>
</comment>
<evidence type="ECO:0000256" key="6">
    <source>
        <dbReference type="ARBA" id="ARBA00056337"/>
    </source>
</evidence>
<sequence>MKNLASYIDHTILKADASMKEIDKVCDEALEHGFASVCVNPYYVRHVSGRLSGEVKTTSVIGFPLGANRSEVKALEASLAIEDGADELDMVMNICALKNKDYDIVQSDIMSVVNVSKGKAILKVIIETSLLNEEEKVKACEICRDCYVDFVKTSTGFSTGGATVADVALMKNIVGDGIGVKASGGVRDSETALKMIDAGATRIGASASVDIVSGSISKDEPESKY</sequence>
<evidence type="ECO:0000313" key="8">
    <source>
        <dbReference type="EMBL" id="OHW62846.1"/>
    </source>
</evidence>
<dbReference type="GO" id="GO:0004139">
    <property type="term" value="F:deoxyribose-phosphate aldolase activity"/>
    <property type="evidence" value="ECO:0007669"/>
    <property type="project" value="UniProtKB-UniRule"/>
</dbReference>
<evidence type="ECO:0000256" key="5">
    <source>
        <dbReference type="ARBA" id="ARBA00048791"/>
    </source>
</evidence>
<dbReference type="InterPro" id="IPR013785">
    <property type="entry name" value="Aldolase_TIM"/>
</dbReference>
<feature type="active site" description="Schiff-base intermediate with acetaldehyde" evidence="7">
    <location>
        <position position="152"/>
    </location>
</feature>
<proteinExistence type="inferred from homology"/>
<dbReference type="InterPro" id="IPR002915">
    <property type="entry name" value="DeoC/FbaB/LacD_aldolase"/>
</dbReference>
<comment type="function">
    <text evidence="6 7">Catalyzes a reversible aldol reaction between acetaldehyde and D-glyceraldehyde 3-phosphate to generate 2-deoxy-D-ribose 5-phosphate.</text>
</comment>
<keyword evidence="4 7" id="KW-0704">Schiff base</keyword>
<protein>
    <recommendedName>
        <fullName evidence="7">Deoxyribose-phosphate aldolase</fullName>
        <shortName evidence="7">DERA</shortName>
        <ecNumber evidence="7">4.1.2.4</ecNumber>
    </recommendedName>
    <alternativeName>
        <fullName evidence="7">2-deoxy-D-ribose 5-phosphate aldolase</fullName>
    </alternativeName>
    <alternativeName>
        <fullName evidence="7">Phosphodeoxyriboaldolase</fullName>
        <shortName evidence="7">Deoxyriboaldolase</shortName>
    </alternativeName>
</protein>
<comment type="subcellular location">
    <subcellularLocation>
        <location evidence="7">Cytoplasm</location>
    </subcellularLocation>
</comment>
<evidence type="ECO:0000256" key="2">
    <source>
        <dbReference type="ARBA" id="ARBA00022490"/>
    </source>
</evidence>
<dbReference type="HAMAP" id="MF_00114">
    <property type="entry name" value="DeoC_type1"/>
    <property type="match status" value="1"/>
</dbReference>
<dbReference type="STRING" id="39480.EUAN_06300"/>
<evidence type="ECO:0000256" key="3">
    <source>
        <dbReference type="ARBA" id="ARBA00023239"/>
    </source>
</evidence>
<feature type="active site" description="Proton donor/acceptor" evidence="7">
    <location>
        <position position="181"/>
    </location>
</feature>
<dbReference type="InterPro" id="IPR011343">
    <property type="entry name" value="DeoC"/>
</dbReference>
<dbReference type="InterPro" id="IPR028581">
    <property type="entry name" value="DeoC_typeI"/>
</dbReference>
<gene>
    <name evidence="8" type="primary">deoC1</name>
    <name evidence="7" type="synonym">deoC</name>
    <name evidence="8" type="ORF">EUAN_06300</name>
</gene>
<dbReference type="PIRSF" id="PIRSF001357">
    <property type="entry name" value="DeoC"/>
    <property type="match status" value="1"/>
</dbReference>
<dbReference type="Gene3D" id="3.20.20.70">
    <property type="entry name" value="Aldolase class I"/>
    <property type="match status" value="1"/>
</dbReference>
<dbReference type="PANTHER" id="PTHR10889:SF1">
    <property type="entry name" value="DEOXYRIBOSE-PHOSPHATE ALDOLASE"/>
    <property type="match status" value="1"/>
</dbReference>
<dbReference type="Proteomes" id="UP000180254">
    <property type="component" value="Unassembled WGS sequence"/>
</dbReference>
<dbReference type="GO" id="GO:0005737">
    <property type="term" value="C:cytoplasm"/>
    <property type="evidence" value="ECO:0007669"/>
    <property type="project" value="UniProtKB-SubCell"/>
</dbReference>
<dbReference type="NCBIfam" id="TIGR00126">
    <property type="entry name" value="deoC"/>
    <property type="match status" value="1"/>
</dbReference>
<dbReference type="EMBL" id="MKIE01000002">
    <property type="protein sequence ID" value="OHW62846.1"/>
    <property type="molecule type" value="Genomic_DNA"/>
</dbReference>
<evidence type="ECO:0000256" key="7">
    <source>
        <dbReference type="HAMAP-Rule" id="MF_00114"/>
    </source>
</evidence>
<dbReference type="OrthoDB" id="9778711at2"/>
<reference evidence="8 9" key="1">
    <citation type="submission" date="2016-09" db="EMBL/GenBank/DDBJ databases">
        <title>Genome sequence of Eubacterium angustum.</title>
        <authorList>
            <person name="Poehlein A."/>
            <person name="Daniel R."/>
        </authorList>
    </citation>
    <scope>NUCLEOTIDE SEQUENCE [LARGE SCALE GENOMIC DNA]</scope>
    <source>
        <strain evidence="8 9">DSM 1989</strain>
    </source>
</reference>
<comment type="pathway">
    <text evidence="7">Carbohydrate degradation; 2-deoxy-D-ribose 1-phosphate degradation; D-glyceraldehyde 3-phosphate and acetaldehyde from 2-deoxy-alpha-D-ribose 1-phosphate: step 2/2.</text>
</comment>